<dbReference type="AlphaFoldDB" id="A0A1M2UZ12"/>
<proteinExistence type="predicted"/>
<dbReference type="OrthoDB" id="654660at2"/>
<gene>
    <name evidence="3" type="ORF">BEE62_11050</name>
</gene>
<dbReference type="Proteomes" id="UP000183986">
    <property type="component" value="Unassembled WGS sequence"/>
</dbReference>
<dbReference type="PANTHER" id="PTHR46401:SF2">
    <property type="entry name" value="GLYCOSYLTRANSFERASE WBBK-RELATED"/>
    <property type="match status" value="1"/>
</dbReference>
<evidence type="ECO:0000256" key="1">
    <source>
        <dbReference type="ARBA" id="ARBA00022679"/>
    </source>
</evidence>
<sequence length="361" mass="40928">MDILIVYASSGRGLAKDADILQSAITSMGHDCQVEHLPPTPEWQSRLSHYRYRLLSRYLPSSAGNLYYTTRAAIARTPPRQARADLVIHLENIRLSYLNRGKSHWLIPNQEWFIESRLPYLRFVDRIQCKTRHAVEVFSRLHSNAAYLGFTGTEKASSPRLADKAPNLAIHIAGNSQFKGTRAVLDCWLQHPEWAKLTVISQHLKASDYSSDNIEIASNLTDQEIEMLWQKARFAVLPSEVEGYGQVLAEALANGCVTVTTDAPPMNELVEECRGYLAEPEENQPFRLGTRFKVSKRSLEKVIDKALSESPEHLDHIAHNATHWYALNHQAFLSRLTKAVNELAEQPQDQSERAPQEKPVR</sequence>
<feature type="domain" description="Glycosyl transferase family 1" evidence="2">
    <location>
        <begin position="165"/>
        <end position="283"/>
    </location>
</feature>
<dbReference type="SUPFAM" id="SSF53756">
    <property type="entry name" value="UDP-Glycosyltransferase/glycogen phosphorylase"/>
    <property type="match status" value="1"/>
</dbReference>
<dbReference type="GO" id="GO:0009103">
    <property type="term" value="P:lipopolysaccharide biosynthetic process"/>
    <property type="evidence" value="ECO:0007669"/>
    <property type="project" value="TreeGrafter"/>
</dbReference>
<organism evidence="3 4">
    <name type="scientific">Marinobacter nauticus</name>
    <name type="common">Marinobacter hydrocarbonoclasticus</name>
    <name type="synonym">Marinobacter aquaeolei</name>
    <dbReference type="NCBI Taxonomy" id="2743"/>
    <lineage>
        <taxon>Bacteria</taxon>
        <taxon>Pseudomonadati</taxon>
        <taxon>Pseudomonadota</taxon>
        <taxon>Gammaproteobacteria</taxon>
        <taxon>Pseudomonadales</taxon>
        <taxon>Marinobacteraceae</taxon>
        <taxon>Marinobacter</taxon>
    </lineage>
</organism>
<evidence type="ECO:0000313" key="4">
    <source>
        <dbReference type="Proteomes" id="UP000183986"/>
    </source>
</evidence>
<dbReference type="Pfam" id="PF00534">
    <property type="entry name" value="Glycos_transf_1"/>
    <property type="match status" value="1"/>
</dbReference>
<dbReference type="EMBL" id="MPKY01000001">
    <property type="protein sequence ID" value="OJT00569.1"/>
    <property type="molecule type" value="Genomic_DNA"/>
</dbReference>
<dbReference type="Gene3D" id="3.40.50.2000">
    <property type="entry name" value="Glycogen Phosphorylase B"/>
    <property type="match status" value="1"/>
</dbReference>
<accession>A0A1M2UZ12</accession>
<protein>
    <recommendedName>
        <fullName evidence="2">Glycosyl transferase family 1 domain-containing protein</fullName>
    </recommendedName>
</protein>
<dbReference type="GO" id="GO:0016757">
    <property type="term" value="F:glycosyltransferase activity"/>
    <property type="evidence" value="ECO:0007669"/>
    <property type="project" value="InterPro"/>
</dbReference>
<evidence type="ECO:0000259" key="2">
    <source>
        <dbReference type="Pfam" id="PF00534"/>
    </source>
</evidence>
<dbReference type="PANTHER" id="PTHR46401">
    <property type="entry name" value="GLYCOSYLTRANSFERASE WBBK-RELATED"/>
    <property type="match status" value="1"/>
</dbReference>
<keyword evidence="4" id="KW-1185">Reference proteome</keyword>
<comment type="caution">
    <text evidence="3">The sequence shown here is derived from an EMBL/GenBank/DDBJ whole genome shotgun (WGS) entry which is preliminary data.</text>
</comment>
<name>A0A1M2UZ12_MARNT</name>
<evidence type="ECO:0000313" key="3">
    <source>
        <dbReference type="EMBL" id="OJT00569.1"/>
    </source>
</evidence>
<dbReference type="RefSeq" id="WP_072677430.1">
    <property type="nucleotide sequence ID" value="NZ_MPKY01000001.1"/>
</dbReference>
<keyword evidence="1" id="KW-0808">Transferase</keyword>
<dbReference type="InterPro" id="IPR001296">
    <property type="entry name" value="Glyco_trans_1"/>
</dbReference>
<reference evidence="3" key="1">
    <citation type="submission" date="2016-11" db="EMBL/GenBank/DDBJ databases">
        <title>Draft Genome Sequence of Marinobacter hydrocarbonoclasticus strain STW2, a polyaromatic aromatic hydrocarbon degrading and denitrifying bacterium from rhizosphere of Seagrass Enhalus acodoides.</title>
        <authorList>
            <person name="Ling J."/>
            <person name="Dong J."/>
        </authorList>
    </citation>
    <scope>NUCLEOTIDE SEQUENCE [LARGE SCALE GENOMIC DNA]</scope>
    <source>
        <strain evidence="3">STW2</strain>
    </source>
</reference>